<evidence type="ECO:0000313" key="2">
    <source>
        <dbReference type="Proteomes" id="UP001152888"/>
    </source>
</evidence>
<keyword evidence="2" id="KW-1185">Reference proteome</keyword>
<evidence type="ECO:0000313" key="1">
    <source>
        <dbReference type="EMBL" id="CAH1974036.1"/>
    </source>
</evidence>
<dbReference type="EMBL" id="CAKOFQ010006817">
    <property type="protein sequence ID" value="CAH1974036.1"/>
    <property type="molecule type" value="Genomic_DNA"/>
</dbReference>
<sequence>MPDSFSNNRYLKFFDYSSRF</sequence>
<protein>
    <submittedName>
        <fullName evidence="1">Uncharacterized protein</fullName>
    </submittedName>
</protein>
<name>A0A9P0P823_ACAOB</name>
<dbReference type="Proteomes" id="UP001152888">
    <property type="component" value="Unassembled WGS sequence"/>
</dbReference>
<gene>
    <name evidence="1" type="ORF">ACAOBT_LOCUS10865</name>
</gene>
<dbReference type="AlphaFoldDB" id="A0A9P0P823"/>
<proteinExistence type="predicted"/>
<accession>A0A9P0P823</accession>
<organism evidence="1 2">
    <name type="scientific">Acanthoscelides obtectus</name>
    <name type="common">Bean weevil</name>
    <name type="synonym">Bruchus obtectus</name>
    <dbReference type="NCBI Taxonomy" id="200917"/>
    <lineage>
        <taxon>Eukaryota</taxon>
        <taxon>Metazoa</taxon>
        <taxon>Ecdysozoa</taxon>
        <taxon>Arthropoda</taxon>
        <taxon>Hexapoda</taxon>
        <taxon>Insecta</taxon>
        <taxon>Pterygota</taxon>
        <taxon>Neoptera</taxon>
        <taxon>Endopterygota</taxon>
        <taxon>Coleoptera</taxon>
        <taxon>Polyphaga</taxon>
        <taxon>Cucujiformia</taxon>
        <taxon>Chrysomeloidea</taxon>
        <taxon>Chrysomelidae</taxon>
        <taxon>Bruchinae</taxon>
        <taxon>Bruchini</taxon>
        <taxon>Acanthoscelides</taxon>
    </lineage>
</organism>
<reference evidence="1" key="1">
    <citation type="submission" date="2022-03" db="EMBL/GenBank/DDBJ databases">
        <authorList>
            <person name="Sayadi A."/>
        </authorList>
    </citation>
    <scope>NUCLEOTIDE SEQUENCE</scope>
</reference>
<comment type="caution">
    <text evidence="1">The sequence shown here is derived from an EMBL/GenBank/DDBJ whole genome shotgun (WGS) entry which is preliminary data.</text>
</comment>